<dbReference type="RefSeq" id="XP_037163480.1">
    <property type="nucleotide sequence ID" value="XM_037309803.1"/>
</dbReference>
<keyword evidence="6" id="KW-1185">Reference proteome</keyword>
<dbReference type="GeneID" id="59289559"/>
<organism evidence="5 6">
    <name type="scientific">Letharia columbiana</name>
    <dbReference type="NCBI Taxonomy" id="112416"/>
    <lineage>
        <taxon>Eukaryota</taxon>
        <taxon>Fungi</taxon>
        <taxon>Dikarya</taxon>
        <taxon>Ascomycota</taxon>
        <taxon>Pezizomycotina</taxon>
        <taxon>Lecanoromycetes</taxon>
        <taxon>OSLEUM clade</taxon>
        <taxon>Lecanoromycetidae</taxon>
        <taxon>Lecanorales</taxon>
        <taxon>Lecanorineae</taxon>
        <taxon>Parmeliaceae</taxon>
        <taxon>Letharia</taxon>
    </lineage>
</organism>
<evidence type="ECO:0008006" key="7">
    <source>
        <dbReference type="Google" id="ProtNLM"/>
    </source>
</evidence>
<keyword evidence="1" id="KW-0677">Repeat</keyword>
<dbReference type="Pfam" id="PF13181">
    <property type="entry name" value="TPR_8"/>
    <property type="match status" value="1"/>
</dbReference>
<dbReference type="InterPro" id="IPR011990">
    <property type="entry name" value="TPR-like_helical_dom_sf"/>
</dbReference>
<dbReference type="InterPro" id="IPR019734">
    <property type="entry name" value="TPR_rpt"/>
</dbReference>
<feature type="region of interest" description="Disordered" evidence="2">
    <location>
        <begin position="809"/>
        <end position="847"/>
    </location>
</feature>
<evidence type="ECO:0000313" key="6">
    <source>
        <dbReference type="Proteomes" id="UP000578531"/>
    </source>
</evidence>
<dbReference type="SUPFAM" id="SSF48452">
    <property type="entry name" value="TPR-like"/>
    <property type="match status" value="2"/>
</dbReference>
<dbReference type="SMART" id="SM00028">
    <property type="entry name" value="TPR"/>
    <property type="match status" value="5"/>
</dbReference>
<evidence type="ECO:0000259" key="4">
    <source>
        <dbReference type="Pfam" id="PF24883"/>
    </source>
</evidence>
<dbReference type="Pfam" id="PF24809">
    <property type="entry name" value="DUF7708"/>
    <property type="match status" value="1"/>
</dbReference>
<dbReference type="Proteomes" id="UP000578531">
    <property type="component" value="Unassembled WGS sequence"/>
</dbReference>
<dbReference type="InterPro" id="IPR056125">
    <property type="entry name" value="DUF7708"/>
</dbReference>
<accession>A0A8H6L3G7</accession>
<reference evidence="5 6" key="1">
    <citation type="journal article" date="2020" name="Genomics">
        <title>Complete, high-quality genomes from long-read metagenomic sequencing of two wolf lichen thalli reveals enigmatic genome architecture.</title>
        <authorList>
            <person name="McKenzie S.K."/>
            <person name="Walston R.F."/>
            <person name="Allen J.L."/>
        </authorList>
    </citation>
    <scope>NUCLEOTIDE SEQUENCE [LARGE SCALE GENOMIC DNA]</scope>
    <source>
        <strain evidence="5">WasteWater2</strain>
    </source>
</reference>
<dbReference type="Pfam" id="PF24883">
    <property type="entry name" value="NPHP3_N"/>
    <property type="match status" value="1"/>
</dbReference>
<proteinExistence type="predicted"/>
<dbReference type="OrthoDB" id="1658288at2759"/>
<name>A0A8H6L3G7_9LECA</name>
<evidence type="ECO:0000256" key="2">
    <source>
        <dbReference type="SAM" id="MobiDB-lite"/>
    </source>
</evidence>
<evidence type="ECO:0000256" key="1">
    <source>
        <dbReference type="ARBA" id="ARBA00022737"/>
    </source>
</evidence>
<evidence type="ECO:0000259" key="3">
    <source>
        <dbReference type="Pfam" id="PF24809"/>
    </source>
</evidence>
<dbReference type="InterPro" id="IPR056884">
    <property type="entry name" value="NPHP3-like_N"/>
</dbReference>
<feature type="compositionally biased region" description="Polar residues" evidence="2">
    <location>
        <begin position="822"/>
        <end position="831"/>
    </location>
</feature>
<dbReference type="Gene3D" id="3.40.50.300">
    <property type="entry name" value="P-loop containing nucleotide triphosphate hydrolases"/>
    <property type="match status" value="1"/>
</dbReference>
<comment type="caution">
    <text evidence="5">The sequence shown here is derived from an EMBL/GenBank/DDBJ whole genome shotgun (WGS) entry which is preliminary data.</text>
</comment>
<dbReference type="AlphaFoldDB" id="A0A8H6L3G7"/>
<feature type="domain" description="Nephrocystin 3-like N-terminal" evidence="4">
    <location>
        <begin position="282"/>
        <end position="443"/>
    </location>
</feature>
<dbReference type="PANTHER" id="PTHR10039">
    <property type="entry name" value="AMELOGENIN"/>
    <property type="match status" value="1"/>
</dbReference>
<dbReference type="Gene3D" id="1.25.40.10">
    <property type="entry name" value="Tetratricopeptide repeat domain"/>
    <property type="match status" value="2"/>
</dbReference>
<gene>
    <name evidence="5" type="ORF">HO173_007903</name>
</gene>
<dbReference type="InterPro" id="IPR027417">
    <property type="entry name" value="P-loop_NTPase"/>
</dbReference>
<dbReference type="PANTHER" id="PTHR10039:SF14">
    <property type="entry name" value="NACHT DOMAIN-CONTAINING PROTEIN"/>
    <property type="match status" value="1"/>
</dbReference>
<evidence type="ECO:0000313" key="5">
    <source>
        <dbReference type="EMBL" id="KAF6234073.1"/>
    </source>
</evidence>
<sequence length="1195" mass="136974">MYGVSTGYWLGHSLYRLTVAQYRAMESPAQDEDPQRSVLQQRAIEEARLAYSHLPHGDAVFRQCVEGKETLLEVLSTVEQKCQSQKKKKSTRFLSKLQKYTTWLQNMSAVVDIAVQTQAGFGCPLWAPIKFILKISDDHSKATEQVFNLLQSITESLPRLEVYEKLQSDNILQIALLNIFTDVVDFSVRAFQFFRRGTLVRLAQTVVRSFDRDIGAVIARLERHARVADQTAVATELLEAAKFRKEAGRRQHEELEIQCERWLKPSDVKHVHLHQVRARLDGTCDWITSNDVFGRWIKPGCLTSQDRLLVISGTHGCGKSVLASSIVARLEESEQHTLFFAFSSSDGSRQTSESLIRTLLWQLLQETTNKENMNTIHHLRLDGQPTIPELWEAFGQIASSLAKPVYCVVDGIDECTDYNHTMSVKIMQIMEVCPNLRILLLGRPHVIQTHSDNPAFAAIEITSAMLNQDIEAFINNEIAKSDILSLPEFRTNVYKTLTDKSDGMFLWVRLMVDDLRKSSSKSEFSERLQNLPRGLVEKAYQLLFLHLFQKLDKFELRLAHNVLAFTCASCRPLRFEELRYAHAMHCRSLETVAQPLEEYLLLQPPQRVLDVTGGLVSMTDGVLRLIHSSVRDFLIRPEDQWVCEPDRAVLGFRIDITQTHRSFAWLCLDYMRLEQEERRNWEPETCQSTQALWDSYPLLAYATLYACFHLNRSWPPCSISLAKIETVLESTQSILWVQRFAHLLFEDATLESQMDELMVWGDRMADAGLDKRLFAIFEETLKERIGQMRRAGKHDDPLTESLQFHLNQPTGGQSGSFGQQQNNEATDSVLESGTAGPNVETISPYSSPSSNGCSATLSRALDLLKDRNSLPIGHQIELCLRLSTSLRRTRVLIDPLKVLFQLILRNASGIHVFALLAIGEFYKRLEKYQEALEVYTAASRKMDHLDVPLKFRIHSYMGDCYRALSLDMEALRSYERAFSGQEILLGSRHYGTLKTLKMMMLINDWNSQYTEVLRLSDKIFMQKEFVPELNHIDNLQLHNLRHNAYLKMGNHDRAAHVEKSLQATLKLCRDSYSNDDGISPRLLRERSFAYYNLGNYDKALESFQLACEAFKKSKGSNLSHTLFIQASIALTYARLGRYYEAKKLLEMVHAKQQSVLGPDHREVWWTRNKLEALKFVDNELGEEELDDDNRSMITT</sequence>
<dbReference type="EMBL" id="JACCJC010000033">
    <property type="protein sequence ID" value="KAF6234073.1"/>
    <property type="molecule type" value="Genomic_DNA"/>
</dbReference>
<feature type="domain" description="DUF7708" evidence="3">
    <location>
        <begin position="97"/>
        <end position="235"/>
    </location>
</feature>
<protein>
    <recommendedName>
        <fullName evidence="7">NACHT domain-containing protein</fullName>
    </recommendedName>
</protein>
<dbReference type="Pfam" id="PF13374">
    <property type="entry name" value="TPR_10"/>
    <property type="match status" value="1"/>
</dbReference>
<dbReference type="SUPFAM" id="SSF52540">
    <property type="entry name" value="P-loop containing nucleoside triphosphate hydrolases"/>
    <property type="match status" value="1"/>
</dbReference>